<dbReference type="STRING" id="3218.A0A2K1IYA0"/>
<dbReference type="EnsemblPlants" id="Pp3c19_13370V3.1">
    <property type="protein sequence ID" value="Pp3c19_13370V3.1"/>
    <property type="gene ID" value="Pp3c19_13370"/>
</dbReference>
<evidence type="ECO:0000256" key="2">
    <source>
        <dbReference type="ARBA" id="ARBA00022771"/>
    </source>
</evidence>
<dbReference type="PROSITE" id="PS50089">
    <property type="entry name" value="ZF_RING_2"/>
    <property type="match status" value="1"/>
</dbReference>
<keyword evidence="1" id="KW-0479">Metal-binding</keyword>
<evidence type="ECO:0000256" key="3">
    <source>
        <dbReference type="ARBA" id="ARBA00022833"/>
    </source>
</evidence>
<dbReference type="Pfam" id="PF23202">
    <property type="entry name" value="PAH_ZNF598"/>
    <property type="match status" value="1"/>
</dbReference>
<evidence type="ECO:0000256" key="4">
    <source>
        <dbReference type="PROSITE-ProRule" id="PRU00322"/>
    </source>
</evidence>
<accession>A0A2K1IYA0</accession>
<dbReference type="PROSITE" id="PS00028">
    <property type="entry name" value="ZINC_FINGER_C2H2_1"/>
    <property type="match status" value="1"/>
</dbReference>
<dbReference type="SMART" id="SM00355">
    <property type="entry name" value="ZnF_C2H2"/>
    <property type="match status" value="4"/>
</dbReference>
<dbReference type="InterPro" id="IPR001876">
    <property type="entry name" value="Znf_RanBP2"/>
</dbReference>
<reference evidence="8 10" key="2">
    <citation type="journal article" date="2018" name="Plant J.">
        <title>The Physcomitrella patens chromosome-scale assembly reveals moss genome structure and evolution.</title>
        <authorList>
            <person name="Lang D."/>
            <person name="Ullrich K.K."/>
            <person name="Murat F."/>
            <person name="Fuchs J."/>
            <person name="Jenkins J."/>
            <person name="Haas F.B."/>
            <person name="Piednoel M."/>
            <person name="Gundlach H."/>
            <person name="Van Bel M."/>
            <person name="Meyberg R."/>
            <person name="Vives C."/>
            <person name="Morata J."/>
            <person name="Symeonidi A."/>
            <person name="Hiss M."/>
            <person name="Muchero W."/>
            <person name="Kamisugi Y."/>
            <person name="Saleh O."/>
            <person name="Blanc G."/>
            <person name="Decker E.L."/>
            <person name="van Gessel N."/>
            <person name="Grimwood J."/>
            <person name="Hayes R.D."/>
            <person name="Graham S.W."/>
            <person name="Gunter L.E."/>
            <person name="McDaniel S.F."/>
            <person name="Hoernstein S.N.W."/>
            <person name="Larsson A."/>
            <person name="Li F.W."/>
            <person name="Perroud P.F."/>
            <person name="Phillips J."/>
            <person name="Ranjan P."/>
            <person name="Rokshar D.S."/>
            <person name="Rothfels C.J."/>
            <person name="Schneider L."/>
            <person name="Shu S."/>
            <person name="Stevenson D.W."/>
            <person name="Thummler F."/>
            <person name="Tillich M."/>
            <person name="Villarreal Aguilar J.C."/>
            <person name="Widiez T."/>
            <person name="Wong G.K."/>
            <person name="Wymore A."/>
            <person name="Zhang Y."/>
            <person name="Zimmer A.D."/>
            <person name="Quatrano R.S."/>
            <person name="Mayer K.F.X."/>
            <person name="Goodstein D."/>
            <person name="Casacuberta J.M."/>
            <person name="Vandepoele K."/>
            <person name="Reski R."/>
            <person name="Cuming A.C."/>
            <person name="Tuskan G.A."/>
            <person name="Maumus F."/>
            <person name="Salse J."/>
            <person name="Schmutz J."/>
            <person name="Rensing S.A."/>
        </authorList>
    </citation>
    <scope>NUCLEOTIDE SEQUENCE [LARGE SCALE GENOMIC DNA]</scope>
    <source>
        <strain evidence="9 10">cv. Gransden 2004</strain>
    </source>
</reference>
<dbReference type="PROSITE" id="PS01358">
    <property type="entry name" value="ZF_RANBP2_1"/>
    <property type="match status" value="1"/>
</dbReference>
<dbReference type="KEGG" id="ppp:112296117"/>
<dbReference type="InterPro" id="IPR057634">
    <property type="entry name" value="PAH_ZNF598/HEL2"/>
</dbReference>
<feature type="compositionally biased region" description="Basic and acidic residues" evidence="5">
    <location>
        <begin position="310"/>
        <end position="320"/>
    </location>
</feature>
<dbReference type="PANTHER" id="PTHR22938">
    <property type="entry name" value="ZINC FINGER PROTEIN 598"/>
    <property type="match status" value="1"/>
</dbReference>
<dbReference type="Proteomes" id="UP000006727">
    <property type="component" value="Chromosome 19"/>
</dbReference>
<gene>
    <name evidence="9" type="primary">LOC112296117</name>
    <name evidence="8" type="ORF">PHYPA_024076</name>
</gene>
<evidence type="ECO:0000313" key="9">
    <source>
        <dbReference type="EnsemblPlants" id="Pp3c19_13370V3.1"/>
    </source>
</evidence>
<dbReference type="PaxDb" id="3218-PP1S20_328V6.1"/>
<dbReference type="RefSeq" id="XP_024404074.1">
    <property type="nucleotide sequence ID" value="XM_024548306.2"/>
</dbReference>
<dbReference type="InterPro" id="IPR001841">
    <property type="entry name" value="Znf_RING"/>
</dbReference>
<dbReference type="Pfam" id="PF25447">
    <property type="entry name" value="RING_ZNF598"/>
    <property type="match status" value="1"/>
</dbReference>
<dbReference type="InterPro" id="IPR044288">
    <property type="entry name" value="ZNF598/HEL2"/>
</dbReference>
<dbReference type="GO" id="GO:0016567">
    <property type="term" value="P:protein ubiquitination"/>
    <property type="evidence" value="ECO:0000318"/>
    <property type="project" value="GO_Central"/>
</dbReference>
<dbReference type="Pfam" id="PF00641">
    <property type="entry name" value="Zn_ribbon_RanBP"/>
    <property type="match status" value="1"/>
</dbReference>
<dbReference type="Gramene" id="Pp3c19_13370V3.2">
    <property type="protein sequence ID" value="Pp3c19_13370V3.2"/>
    <property type="gene ID" value="Pp3c19_13370"/>
</dbReference>
<feature type="compositionally biased region" description="Gly residues" evidence="5">
    <location>
        <begin position="321"/>
        <end position="331"/>
    </location>
</feature>
<dbReference type="Gramene" id="Pp3c19_13370V3.1">
    <property type="protein sequence ID" value="Pp3c19_13370V3.1"/>
    <property type="gene ID" value="Pp3c19_13370"/>
</dbReference>
<evidence type="ECO:0000259" key="6">
    <source>
        <dbReference type="PROSITE" id="PS50089"/>
    </source>
</evidence>
<dbReference type="OrthoDB" id="3838338at2759"/>
<feature type="domain" description="RING-type" evidence="6">
    <location>
        <begin position="5"/>
        <end position="46"/>
    </location>
</feature>
<feature type="compositionally biased region" description="Polar residues" evidence="5">
    <location>
        <begin position="537"/>
        <end position="547"/>
    </location>
</feature>
<feature type="compositionally biased region" description="Low complexity" evidence="5">
    <location>
        <begin position="705"/>
        <end position="716"/>
    </location>
</feature>
<dbReference type="GO" id="GO:0072344">
    <property type="term" value="P:rescue of stalled ribosome"/>
    <property type="evidence" value="ECO:0000318"/>
    <property type="project" value="GO_Central"/>
</dbReference>
<dbReference type="FunCoup" id="A0A2K1IYA0">
    <property type="interactions" value="3578"/>
</dbReference>
<feature type="region of interest" description="Disordered" evidence="5">
    <location>
        <begin position="370"/>
        <end position="547"/>
    </location>
</feature>
<feature type="compositionally biased region" description="Basic and acidic residues" evidence="5">
    <location>
        <begin position="736"/>
        <end position="753"/>
    </location>
</feature>
<dbReference type="PANTHER" id="PTHR22938:SF0">
    <property type="entry name" value="E3 UBIQUITIN-PROTEIN LIGASE ZNF598"/>
    <property type="match status" value="1"/>
</dbReference>
<feature type="compositionally biased region" description="Polar residues" evidence="5">
    <location>
        <begin position="507"/>
        <end position="518"/>
    </location>
</feature>
<dbReference type="GO" id="GO:0061630">
    <property type="term" value="F:ubiquitin protein ligase activity"/>
    <property type="evidence" value="ECO:0000318"/>
    <property type="project" value="GO_Central"/>
</dbReference>
<evidence type="ECO:0000313" key="10">
    <source>
        <dbReference type="Proteomes" id="UP000006727"/>
    </source>
</evidence>
<dbReference type="PROSITE" id="PS50199">
    <property type="entry name" value="ZF_RANBP2_2"/>
    <property type="match status" value="1"/>
</dbReference>
<dbReference type="Gene3D" id="2.30.30.380">
    <property type="entry name" value="Zn-finger domain of Sec23/24"/>
    <property type="match status" value="1"/>
</dbReference>
<keyword evidence="2 4" id="KW-0863">Zinc-finger</keyword>
<dbReference type="GeneID" id="112296117"/>
<evidence type="ECO:0000256" key="1">
    <source>
        <dbReference type="ARBA" id="ARBA00022723"/>
    </source>
</evidence>
<keyword evidence="10" id="KW-1185">Reference proteome</keyword>
<dbReference type="GO" id="GO:0008270">
    <property type="term" value="F:zinc ion binding"/>
    <property type="evidence" value="ECO:0007669"/>
    <property type="project" value="UniProtKB-KW"/>
</dbReference>
<keyword evidence="3" id="KW-0862">Zinc</keyword>
<feature type="compositionally biased region" description="Gly residues" evidence="5">
    <location>
        <begin position="373"/>
        <end position="385"/>
    </location>
</feature>
<dbReference type="EnsemblPlants" id="Pp3c19_13370V3.2">
    <property type="protein sequence ID" value="Pp3c19_13370V3.2"/>
    <property type="gene ID" value="Pp3c19_13370"/>
</dbReference>
<name>A0A2K1IYA0_PHYPA</name>
<dbReference type="InterPro" id="IPR056437">
    <property type="entry name" value="Znf-C2H2_ZNF598/HEL2"/>
</dbReference>
<sequence length="910" mass="96858">MEDICEICAEPLEWLAYGPCGHRDACYECNLKGRLLSQTKECFFCKQECPSVFVTKALGNFTKVVTSFSDLEDQLRRKENTDNELYYEDSVQAYVDNAEVYEKIKAMCRLSCSKCEARELSGPDESLPKGAVKKGHVFRSIDSLRDHLSKAHHLEMCNLCLNNRKELLTKQRLFTKSQLRRHEERGNSEADGTVEERGGFSGHPMCEFCKKRFYDENDLYHHMSVEHFTCHLCQRARPGRFEYYSSYEDLEKHFRKKHALCEHPDCLTKKFVVFVSDSELKRHTAIAHGDNMTRSQRNAVLQVPVALEFRRQGHEGRDGGRSGGSRYGYGRGRGRRENVQTESNGIDAAERASIDQSMLDEAYRESAAMTASVGGGGGGGGGGGAAETSTASGETREGPNSFAALESEVVESGPPPPSRYASAVSGSGPSTLAETAFPPLPGASGGSGTGKHKQRKQNAPASMASLLGGGGGRGGAVRVLNTSGSRVSAGSSSRPPVGSGESRVGGWTSSITHPSPANSDRVPGSWTSVSPHRKSQVGGSSNVQGTSFPSLPLATPSAPAIPPAAAAGRNAVDRVIGSSRGKEASVSGRESRGVDVVHHLSRDELRAANKVLIESIQVGLQGNERAFADFKDVSARFSKGEMSTLDYYGHIIRLGLSDVVPELGRLCPDPMKGKELIQAHAARLALEHAFPPVAASSNSVSQVVKNGGAAGKGKAVQEGSSQSRRASPLPNEEVEVLSKDGYRTGKGKARLDDGNSSNSEASDGPSKSRGKPQVLVKATGGLLEPSVGSSGQSTSSVPDKRWTCSACTLENAGDSPECVMCGSDGPSWALASKSGAAGDKRKKKLSKFQIRLGDGSAAALLDRVANPNPWGVIAEIGNPSAPAATEVRAFGRGAWANGGGNRLASSIRKD</sequence>
<dbReference type="GO" id="GO:0043022">
    <property type="term" value="F:ribosome binding"/>
    <property type="evidence" value="ECO:0000318"/>
    <property type="project" value="GO_Central"/>
</dbReference>
<dbReference type="SMART" id="SM00547">
    <property type="entry name" value="ZnF_RBZ"/>
    <property type="match status" value="1"/>
</dbReference>
<evidence type="ECO:0000259" key="7">
    <source>
        <dbReference type="PROSITE" id="PS50199"/>
    </source>
</evidence>
<evidence type="ECO:0000313" key="8">
    <source>
        <dbReference type="EMBL" id="PNR34259.1"/>
    </source>
</evidence>
<feature type="region of interest" description="Disordered" evidence="5">
    <location>
        <begin position="705"/>
        <end position="772"/>
    </location>
</feature>
<reference evidence="8 10" key="1">
    <citation type="journal article" date="2008" name="Science">
        <title>The Physcomitrella genome reveals evolutionary insights into the conquest of land by plants.</title>
        <authorList>
            <person name="Rensing S."/>
            <person name="Lang D."/>
            <person name="Zimmer A."/>
            <person name="Terry A."/>
            <person name="Salamov A."/>
            <person name="Shapiro H."/>
            <person name="Nishiyama T."/>
            <person name="Perroud P.-F."/>
            <person name="Lindquist E."/>
            <person name="Kamisugi Y."/>
            <person name="Tanahashi T."/>
            <person name="Sakakibara K."/>
            <person name="Fujita T."/>
            <person name="Oishi K."/>
            <person name="Shin-I T."/>
            <person name="Kuroki Y."/>
            <person name="Toyoda A."/>
            <person name="Suzuki Y."/>
            <person name="Hashimoto A."/>
            <person name="Yamaguchi K."/>
            <person name="Sugano A."/>
            <person name="Kohara Y."/>
            <person name="Fujiyama A."/>
            <person name="Anterola A."/>
            <person name="Aoki S."/>
            <person name="Ashton N."/>
            <person name="Barbazuk W.B."/>
            <person name="Barker E."/>
            <person name="Bennetzen J."/>
            <person name="Bezanilla M."/>
            <person name="Blankenship R."/>
            <person name="Cho S.H."/>
            <person name="Dutcher S."/>
            <person name="Estelle M."/>
            <person name="Fawcett J.A."/>
            <person name="Gundlach H."/>
            <person name="Hanada K."/>
            <person name="Heyl A."/>
            <person name="Hicks K.A."/>
            <person name="Hugh J."/>
            <person name="Lohr M."/>
            <person name="Mayer K."/>
            <person name="Melkozernov A."/>
            <person name="Murata T."/>
            <person name="Nelson D."/>
            <person name="Pils B."/>
            <person name="Prigge M."/>
            <person name="Reiss B."/>
            <person name="Renner T."/>
            <person name="Rombauts S."/>
            <person name="Rushton P."/>
            <person name="Sanderfoot A."/>
            <person name="Schween G."/>
            <person name="Shiu S.-H."/>
            <person name="Stueber K."/>
            <person name="Theodoulou F.L."/>
            <person name="Tu H."/>
            <person name="Van de Peer Y."/>
            <person name="Verrier P.J."/>
            <person name="Waters E."/>
            <person name="Wood A."/>
            <person name="Yang L."/>
            <person name="Cove D."/>
            <person name="Cuming A."/>
            <person name="Hasebe M."/>
            <person name="Lucas S."/>
            <person name="Mishler D.B."/>
            <person name="Reski R."/>
            <person name="Grigoriev I."/>
            <person name="Quatrano R.S."/>
            <person name="Boore J.L."/>
        </authorList>
    </citation>
    <scope>NUCLEOTIDE SEQUENCE [LARGE SCALE GENOMIC DNA]</scope>
    <source>
        <strain evidence="9 10">cv. Gransden 2004</strain>
    </source>
</reference>
<feature type="compositionally biased region" description="Polar residues" evidence="5">
    <location>
        <begin position="424"/>
        <end position="433"/>
    </location>
</feature>
<dbReference type="EMBL" id="ABEU02000019">
    <property type="protein sequence ID" value="PNR34259.1"/>
    <property type="molecule type" value="Genomic_DNA"/>
</dbReference>
<feature type="domain" description="RanBP2-type" evidence="7">
    <location>
        <begin position="798"/>
        <end position="827"/>
    </location>
</feature>
<dbReference type="Pfam" id="PF23230">
    <property type="entry name" value="zf-C2H2_13"/>
    <property type="match status" value="1"/>
</dbReference>
<feature type="compositionally biased region" description="Low complexity" evidence="5">
    <location>
        <begin position="786"/>
        <end position="797"/>
    </location>
</feature>
<reference evidence="9" key="3">
    <citation type="submission" date="2020-12" db="UniProtKB">
        <authorList>
            <consortium name="EnsemblPlants"/>
        </authorList>
    </citation>
    <scope>IDENTIFICATION</scope>
</reference>
<dbReference type="AlphaFoldDB" id="A0A2K1IYA0"/>
<organism evidence="8">
    <name type="scientific">Physcomitrium patens</name>
    <name type="common">Spreading-leaved earth moss</name>
    <name type="synonym">Physcomitrella patens</name>
    <dbReference type="NCBI Taxonomy" id="3218"/>
    <lineage>
        <taxon>Eukaryota</taxon>
        <taxon>Viridiplantae</taxon>
        <taxon>Streptophyta</taxon>
        <taxon>Embryophyta</taxon>
        <taxon>Bryophyta</taxon>
        <taxon>Bryophytina</taxon>
        <taxon>Bryopsida</taxon>
        <taxon>Funariidae</taxon>
        <taxon>Funariales</taxon>
        <taxon>Funariaceae</taxon>
        <taxon>Physcomitrium</taxon>
    </lineage>
</organism>
<feature type="compositionally biased region" description="Low complexity" evidence="5">
    <location>
        <begin position="483"/>
        <end position="502"/>
    </location>
</feature>
<protein>
    <submittedName>
        <fullName evidence="8 9">Uncharacterized protein</fullName>
    </submittedName>
</protein>
<feature type="region of interest" description="Disordered" evidence="5">
    <location>
        <begin position="310"/>
        <end position="353"/>
    </location>
</feature>
<evidence type="ECO:0000256" key="5">
    <source>
        <dbReference type="SAM" id="MobiDB-lite"/>
    </source>
</evidence>
<proteinExistence type="predicted"/>
<feature type="region of interest" description="Disordered" evidence="5">
    <location>
        <begin position="780"/>
        <end position="799"/>
    </location>
</feature>
<dbReference type="InterPro" id="IPR013087">
    <property type="entry name" value="Znf_C2H2_type"/>
</dbReference>